<dbReference type="EMBL" id="BAEN01000066">
    <property type="protein sequence ID" value="GAC16134.1"/>
    <property type="molecule type" value="Genomic_DNA"/>
</dbReference>
<dbReference type="OrthoDB" id="7063665at2"/>
<dbReference type="AlphaFoldDB" id="K6X684"/>
<dbReference type="eggNOG" id="ENOG5030YCI">
    <property type="taxonomic scope" value="Bacteria"/>
</dbReference>
<comment type="caution">
    <text evidence="1">The sequence shown here is derived from an EMBL/GenBank/DDBJ whole genome shotgun (WGS) entry which is preliminary data.</text>
</comment>
<protein>
    <submittedName>
        <fullName evidence="1">Uncharacterized protein</fullName>
    </submittedName>
</protein>
<sequence length="164" mass="18434">MRKTIIISFLFTPLLLANELKHDSYSNVKVGMSADKALTLLNNYQSEKVLYDEQDSCYYLTPITNLDGAQIMILQGIVERFDIDDQFSKVKTPEGIGIDSTKQEVLNAYQEVKTSEHPYMGDAGETLEVKLSNGNGIIFETYNDKVTSFRLGRYPAVLFIEGCA</sequence>
<dbReference type="RefSeq" id="WP_008845937.1">
    <property type="nucleotide sequence ID" value="NZ_BAEN01000066.1"/>
</dbReference>
<keyword evidence="2" id="KW-1185">Reference proteome</keyword>
<gene>
    <name evidence="1" type="ORF">GLIP_3522</name>
</gene>
<reference evidence="1 2" key="1">
    <citation type="journal article" date="2017" name="Antonie Van Leeuwenhoek">
        <title>Rhizobium rhizosphaerae sp. nov., a novel species isolated from rice rhizosphere.</title>
        <authorList>
            <person name="Zhao J.J."/>
            <person name="Zhang J."/>
            <person name="Zhang R.J."/>
            <person name="Zhang C.W."/>
            <person name="Yin H.Q."/>
            <person name="Zhang X.X."/>
        </authorList>
    </citation>
    <scope>NUCLEOTIDE SEQUENCE [LARGE SCALE GENOMIC DNA]</scope>
    <source>
        <strain evidence="1 2">E3</strain>
    </source>
</reference>
<proteinExistence type="predicted"/>
<name>K6X684_9ALTE</name>
<evidence type="ECO:0000313" key="2">
    <source>
        <dbReference type="Proteomes" id="UP000006334"/>
    </source>
</evidence>
<organism evidence="1 2">
    <name type="scientific">Aliiglaciecola lipolytica E3</name>
    <dbReference type="NCBI Taxonomy" id="1127673"/>
    <lineage>
        <taxon>Bacteria</taxon>
        <taxon>Pseudomonadati</taxon>
        <taxon>Pseudomonadota</taxon>
        <taxon>Gammaproteobacteria</taxon>
        <taxon>Alteromonadales</taxon>
        <taxon>Alteromonadaceae</taxon>
        <taxon>Aliiglaciecola</taxon>
    </lineage>
</organism>
<dbReference type="Proteomes" id="UP000006334">
    <property type="component" value="Unassembled WGS sequence"/>
</dbReference>
<accession>K6X684</accession>
<evidence type="ECO:0000313" key="1">
    <source>
        <dbReference type="EMBL" id="GAC16134.1"/>
    </source>
</evidence>